<name>A0ABS2T346_9BACI</name>
<evidence type="ECO:0000313" key="4">
    <source>
        <dbReference type="Proteomes" id="UP001179280"/>
    </source>
</evidence>
<feature type="transmembrane region" description="Helical" evidence="1">
    <location>
        <begin position="145"/>
        <end position="165"/>
    </location>
</feature>
<feature type="transmembrane region" description="Helical" evidence="1">
    <location>
        <begin position="263"/>
        <end position="284"/>
    </location>
</feature>
<dbReference type="PANTHER" id="PTHR36435">
    <property type="entry name" value="SLR1288 PROTEIN"/>
    <property type="match status" value="1"/>
</dbReference>
<evidence type="ECO:0000259" key="2">
    <source>
        <dbReference type="Pfam" id="PF02517"/>
    </source>
</evidence>
<gene>
    <name evidence="3" type="ORF">JOC54_004419</name>
</gene>
<feature type="transmembrane region" description="Helical" evidence="1">
    <location>
        <begin position="38"/>
        <end position="57"/>
    </location>
</feature>
<feature type="transmembrane region" description="Helical" evidence="1">
    <location>
        <begin position="242"/>
        <end position="258"/>
    </location>
</feature>
<feature type="transmembrane region" description="Helical" evidence="1">
    <location>
        <begin position="103"/>
        <end position="125"/>
    </location>
</feature>
<dbReference type="Pfam" id="PF02517">
    <property type="entry name" value="Rce1-like"/>
    <property type="match status" value="1"/>
</dbReference>
<reference evidence="3" key="1">
    <citation type="submission" date="2021-01" db="EMBL/GenBank/DDBJ databases">
        <title>Genomic Encyclopedia of Type Strains, Phase IV (KMG-IV): sequencing the most valuable type-strain genomes for metagenomic binning, comparative biology and taxonomic classification.</title>
        <authorList>
            <person name="Goeker M."/>
        </authorList>
    </citation>
    <scope>NUCLEOTIDE SEQUENCE</scope>
    <source>
        <strain evidence="3">DSM 21943</strain>
    </source>
</reference>
<evidence type="ECO:0000313" key="3">
    <source>
        <dbReference type="EMBL" id="MBM7841119.1"/>
    </source>
</evidence>
<dbReference type="PANTHER" id="PTHR36435:SF6">
    <property type="entry name" value="ABORTIVE INFECTION PROTEIN"/>
    <property type="match status" value="1"/>
</dbReference>
<dbReference type="EMBL" id="JAFBCV010000022">
    <property type="protein sequence ID" value="MBM7841119.1"/>
    <property type="molecule type" value="Genomic_DNA"/>
</dbReference>
<feature type="transmembrane region" description="Helical" evidence="1">
    <location>
        <begin position="215"/>
        <end position="236"/>
    </location>
</feature>
<keyword evidence="4" id="KW-1185">Reference proteome</keyword>
<feature type="domain" description="CAAX prenyl protease 2/Lysostaphin resistance protein A-like" evidence="2">
    <location>
        <begin position="188"/>
        <end position="275"/>
    </location>
</feature>
<evidence type="ECO:0000256" key="1">
    <source>
        <dbReference type="SAM" id="Phobius"/>
    </source>
</evidence>
<dbReference type="RefSeq" id="WP_235194700.1">
    <property type="nucleotide sequence ID" value="NZ_JAFBCV010000022.1"/>
</dbReference>
<dbReference type="GO" id="GO:0008233">
    <property type="term" value="F:peptidase activity"/>
    <property type="evidence" value="ECO:0007669"/>
    <property type="project" value="UniProtKB-KW"/>
</dbReference>
<accession>A0ABS2T346</accession>
<keyword evidence="1" id="KW-1133">Transmembrane helix</keyword>
<dbReference type="InterPro" id="IPR003675">
    <property type="entry name" value="Rce1/LyrA-like_dom"/>
</dbReference>
<dbReference type="Proteomes" id="UP001179280">
    <property type="component" value="Unassembled WGS sequence"/>
</dbReference>
<protein>
    <submittedName>
        <fullName evidence="3">Membrane protease YdiL (CAAX protease family)</fullName>
    </submittedName>
</protein>
<keyword evidence="1" id="KW-0472">Membrane</keyword>
<proteinExistence type="predicted"/>
<feature type="transmembrane region" description="Helical" evidence="1">
    <location>
        <begin position="69"/>
        <end position="91"/>
    </location>
</feature>
<dbReference type="InterPro" id="IPR052710">
    <property type="entry name" value="CAAX_protease"/>
</dbReference>
<feature type="transmembrane region" description="Helical" evidence="1">
    <location>
        <begin position="7"/>
        <end position="32"/>
    </location>
</feature>
<sequence>MTKPYLILGMVFFIIMHLGVAFAAAFFLHQLFGLELGSVSNIALASLVTIILALLLSRLLLKQTMTSRYALVVLAYIIMQTGLALGSSFFLHTTFGIDMESGVNVGLSSLITFSIGLIVILLLLYKDKEMGGGLPGEKTTTLETVSWSIVGVFLVFATQMVAGLIETYVFGIEAGSDNTAVLVEFANQFLPFIFVIAILGPIIEELVFRKAIFGWLYVRSNFFVAGLVSSLIFAVIHFDFEHLLIYAAMGFSFAFLYVKTKRIIVPIISHIALNSFVVIVQVLLYDEIMKMVEPASFIHNLIGLIIQ</sequence>
<organism evidence="3 4">
    <name type="scientific">Shouchella xiaoxiensis</name>
    <dbReference type="NCBI Taxonomy" id="766895"/>
    <lineage>
        <taxon>Bacteria</taxon>
        <taxon>Bacillati</taxon>
        <taxon>Bacillota</taxon>
        <taxon>Bacilli</taxon>
        <taxon>Bacillales</taxon>
        <taxon>Bacillaceae</taxon>
        <taxon>Shouchella</taxon>
    </lineage>
</organism>
<keyword evidence="3" id="KW-0378">Hydrolase</keyword>
<keyword evidence="3" id="KW-0645">Protease</keyword>
<keyword evidence="1" id="KW-0812">Transmembrane</keyword>
<comment type="caution">
    <text evidence="3">The sequence shown here is derived from an EMBL/GenBank/DDBJ whole genome shotgun (WGS) entry which is preliminary data.</text>
</comment>
<dbReference type="GO" id="GO:0006508">
    <property type="term" value="P:proteolysis"/>
    <property type="evidence" value="ECO:0007669"/>
    <property type="project" value="UniProtKB-KW"/>
</dbReference>
<feature type="transmembrane region" description="Helical" evidence="1">
    <location>
        <begin position="185"/>
        <end position="203"/>
    </location>
</feature>